<dbReference type="GO" id="GO:0044218">
    <property type="term" value="C:other organism cell membrane"/>
    <property type="evidence" value="ECO:0007669"/>
    <property type="project" value="UniProtKB-KW"/>
</dbReference>
<evidence type="ECO:0000256" key="1">
    <source>
        <dbReference type="ARBA" id="ARBA00004175"/>
    </source>
</evidence>
<keyword evidence="5" id="KW-0472">Membrane</keyword>
<feature type="signal peptide" evidence="7">
    <location>
        <begin position="1"/>
        <end position="22"/>
    </location>
</feature>
<dbReference type="EMBL" id="KX924500">
    <property type="protein sequence ID" value="API81363.1"/>
    <property type="molecule type" value="mRNA"/>
</dbReference>
<name>A0A1L4BJ85_HEMLE</name>
<evidence type="ECO:0000313" key="8">
    <source>
        <dbReference type="EMBL" id="API81363.1"/>
    </source>
</evidence>
<dbReference type="Pfam" id="PF08024">
    <property type="entry name" value="Antimicrobial_4"/>
    <property type="match status" value="1"/>
</dbReference>
<evidence type="ECO:0000256" key="6">
    <source>
        <dbReference type="ARBA" id="ARBA00023298"/>
    </source>
</evidence>
<protein>
    <submittedName>
        <fullName evidence="8">Venom toxin</fullName>
    </submittedName>
</protein>
<organism evidence="8">
    <name type="scientific">Hemiscorpius lepturus</name>
    <name type="common">Scorpion</name>
    <dbReference type="NCBI Taxonomy" id="520031"/>
    <lineage>
        <taxon>Eukaryota</taxon>
        <taxon>Metazoa</taxon>
        <taxon>Ecdysozoa</taxon>
        <taxon>Arthropoda</taxon>
        <taxon>Chelicerata</taxon>
        <taxon>Arachnida</taxon>
        <taxon>Scorpiones</taxon>
        <taxon>Iurida</taxon>
        <taxon>Scorpionoidea</taxon>
        <taxon>Hemiscorpiidae</taxon>
    </lineage>
</organism>
<dbReference type="GO" id="GO:0005576">
    <property type="term" value="C:extracellular region"/>
    <property type="evidence" value="ECO:0007669"/>
    <property type="project" value="UniProtKB-SubCell"/>
</dbReference>
<reference evidence="8" key="1">
    <citation type="journal article" date="2016" name="Toxicon">
        <title>The first report on transcriptome analysis of the venom gland of Iranian scorpion, Hemiscorpius lepturus.</title>
        <authorList>
            <person name="Kazemi-Lomedasht F."/>
            <person name="Khalaj V."/>
            <person name="Bagheri K.P."/>
            <person name="Behdani M."/>
            <person name="Shahbazzadeh D."/>
        </authorList>
    </citation>
    <scope>NUCLEOTIDE SEQUENCE</scope>
    <source>
        <strain evidence="8">HLNDBP1</strain>
        <tissue evidence="8">Venom gland</tissue>
    </source>
</reference>
<dbReference type="InterPro" id="IPR012523">
    <property type="entry name" value="Antimicrobial_4"/>
</dbReference>
<evidence type="ECO:0000256" key="4">
    <source>
        <dbReference type="ARBA" id="ARBA00022537"/>
    </source>
</evidence>
<sequence length="74" mass="8544">MQYKTFLVIFLAYLLVTEEAVAFWGALAKGALKLIPAITNAFSSKKRRREIETNLDPYQKNLDLELERLLSQLQ</sequence>
<dbReference type="GO" id="GO:0098542">
    <property type="term" value="P:defense response to other organism"/>
    <property type="evidence" value="ECO:0007669"/>
    <property type="project" value="InterPro"/>
</dbReference>
<keyword evidence="4" id="KW-1052">Target cell membrane</keyword>
<comment type="subcellular location">
    <subcellularLocation>
        <location evidence="2">Secreted</location>
    </subcellularLocation>
    <subcellularLocation>
        <location evidence="1">Target cell membrane</location>
    </subcellularLocation>
</comment>
<proteinExistence type="evidence at transcript level"/>
<evidence type="ECO:0000256" key="7">
    <source>
        <dbReference type="SAM" id="SignalP"/>
    </source>
</evidence>
<keyword evidence="3" id="KW-0964">Secreted</keyword>
<evidence type="ECO:0000256" key="2">
    <source>
        <dbReference type="ARBA" id="ARBA00004613"/>
    </source>
</evidence>
<dbReference type="AlphaFoldDB" id="A0A1L4BJ85"/>
<keyword evidence="6" id="KW-1053">Target membrane</keyword>
<feature type="chain" id="PRO_5012995865" evidence="7">
    <location>
        <begin position="23"/>
        <end position="74"/>
    </location>
</feature>
<evidence type="ECO:0000256" key="5">
    <source>
        <dbReference type="ARBA" id="ARBA00023136"/>
    </source>
</evidence>
<evidence type="ECO:0000256" key="3">
    <source>
        <dbReference type="ARBA" id="ARBA00022525"/>
    </source>
</evidence>
<keyword evidence="7" id="KW-0732">Signal</keyword>
<accession>A0A1L4BJ85</accession>